<evidence type="ECO:0000313" key="2">
    <source>
        <dbReference type="Proteomes" id="UP000313359"/>
    </source>
</evidence>
<dbReference type="STRING" id="1328759.A0A5C2SLQ7"/>
<gene>
    <name evidence="1" type="ORF">L227DRAFT_571654</name>
</gene>
<dbReference type="AlphaFoldDB" id="A0A5C2SLQ7"/>
<organism evidence="1 2">
    <name type="scientific">Lentinus tigrinus ALCF2SS1-6</name>
    <dbReference type="NCBI Taxonomy" id="1328759"/>
    <lineage>
        <taxon>Eukaryota</taxon>
        <taxon>Fungi</taxon>
        <taxon>Dikarya</taxon>
        <taxon>Basidiomycota</taxon>
        <taxon>Agaricomycotina</taxon>
        <taxon>Agaricomycetes</taxon>
        <taxon>Polyporales</taxon>
        <taxon>Polyporaceae</taxon>
        <taxon>Lentinus</taxon>
    </lineage>
</organism>
<accession>A0A5C2SLQ7</accession>
<dbReference type="Proteomes" id="UP000313359">
    <property type="component" value="Unassembled WGS sequence"/>
</dbReference>
<reference evidence="1" key="1">
    <citation type="journal article" date="2018" name="Genome Biol. Evol.">
        <title>Genomics and development of Lentinus tigrinus, a white-rot wood-decaying mushroom with dimorphic fruiting bodies.</title>
        <authorList>
            <person name="Wu B."/>
            <person name="Xu Z."/>
            <person name="Knudson A."/>
            <person name="Carlson A."/>
            <person name="Chen N."/>
            <person name="Kovaka S."/>
            <person name="LaButti K."/>
            <person name="Lipzen A."/>
            <person name="Pennachio C."/>
            <person name="Riley R."/>
            <person name="Schakwitz W."/>
            <person name="Umezawa K."/>
            <person name="Ohm R.A."/>
            <person name="Grigoriev I.V."/>
            <person name="Nagy L.G."/>
            <person name="Gibbons J."/>
            <person name="Hibbett D."/>
        </authorList>
    </citation>
    <scope>NUCLEOTIDE SEQUENCE [LARGE SCALE GENOMIC DNA]</scope>
    <source>
        <strain evidence="1">ALCF2SS1-6</strain>
    </source>
</reference>
<sequence>MATMCKCVEARAYQKLFSSSSQIIVAADTLRYWKSPISREKTVLPALKKLQELKVLSDD</sequence>
<evidence type="ECO:0000313" key="1">
    <source>
        <dbReference type="EMBL" id="RPD64087.1"/>
    </source>
</evidence>
<protein>
    <submittedName>
        <fullName evidence="1">Uncharacterized protein</fullName>
    </submittedName>
</protein>
<keyword evidence="2" id="KW-1185">Reference proteome</keyword>
<name>A0A5C2SLQ7_9APHY</name>
<proteinExistence type="predicted"/>
<dbReference type="EMBL" id="ML122254">
    <property type="protein sequence ID" value="RPD64087.1"/>
    <property type="molecule type" value="Genomic_DNA"/>
</dbReference>